<dbReference type="AlphaFoldDB" id="A0AAD8NW65"/>
<proteinExistence type="predicted"/>
<accession>A0AAD8NW65</accession>
<keyword evidence="1" id="KW-1133">Transmembrane helix</keyword>
<sequence length="86" mass="10098">MVFHGCRNVLVKIADIMVCRVKSRVSRSHSLVPKFSHLQFRVLKLIFTCSIAIFQLFLIFGINFQTWCSIISRKSLKYLRVRILLI</sequence>
<keyword evidence="1" id="KW-0812">Transmembrane</keyword>
<dbReference type="EMBL" id="JAUHHV010000005">
    <property type="protein sequence ID" value="KAK1423034.1"/>
    <property type="molecule type" value="Genomic_DNA"/>
</dbReference>
<gene>
    <name evidence="2" type="ORF">QVD17_18327</name>
</gene>
<protein>
    <submittedName>
        <fullName evidence="2">Uncharacterized protein</fullName>
    </submittedName>
</protein>
<name>A0AAD8NW65_TARER</name>
<dbReference type="Proteomes" id="UP001229421">
    <property type="component" value="Unassembled WGS sequence"/>
</dbReference>
<evidence type="ECO:0000256" key="1">
    <source>
        <dbReference type="SAM" id="Phobius"/>
    </source>
</evidence>
<keyword evidence="1" id="KW-0472">Membrane</keyword>
<organism evidence="2 3">
    <name type="scientific">Tagetes erecta</name>
    <name type="common">African marigold</name>
    <dbReference type="NCBI Taxonomy" id="13708"/>
    <lineage>
        <taxon>Eukaryota</taxon>
        <taxon>Viridiplantae</taxon>
        <taxon>Streptophyta</taxon>
        <taxon>Embryophyta</taxon>
        <taxon>Tracheophyta</taxon>
        <taxon>Spermatophyta</taxon>
        <taxon>Magnoliopsida</taxon>
        <taxon>eudicotyledons</taxon>
        <taxon>Gunneridae</taxon>
        <taxon>Pentapetalae</taxon>
        <taxon>asterids</taxon>
        <taxon>campanulids</taxon>
        <taxon>Asterales</taxon>
        <taxon>Asteraceae</taxon>
        <taxon>Asteroideae</taxon>
        <taxon>Heliantheae alliance</taxon>
        <taxon>Tageteae</taxon>
        <taxon>Tagetes</taxon>
    </lineage>
</organism>
<evidence type="ECO:0000313" key="2">
    <source>
        <dbReference type="EMBL" id="KAK1423034.1"/>
    </source>
</evidence>
<reference evidence="2" key="1">
    <citation type="journal article" date="2023" name="bioRxiv">
        <title>Improved chromosome-level genome assembly for marigold (Tagetes erecta).</title>
        <authorList>
            <person name="Jiang F."/>
            <person name="Yuan L."/>
            <person name="Wang S."/>
            <person name="Wang H."/>
            <person name="Xu D."/>
            <person name="Wang A."/>
            <person name="Fan W."/>
        </authorList>
    </citation>
    <scope>NUCLEOTIDE SEQUENCE</scope>
    <source>
        <strain evidence="2">WSJ</strain>
        <tissue evidence="2">Leaf</tissue>
    </source>
</reference>
<evidence type="ECO:0000313" key="3">
    <source>
        <dbReference type="Proteomes" id="UP001229421"/>
    </source>
</evidence>
<keyword evidence="3" id="KW-1185">Reference proteome</keyword>
<comment type="caution">
    <text evidence="2">The sequence shown here is derived from an EMBL/GenBank/DDBJ whole genome shotgun (WGS) entry which is preliminary data.</text>
</comment>
<feature type="transmembrane region" description="Helical" evidence="1">
    <location>
        <begin position="42"/>
        <end position="64"/>
    </location>
</feature>